<reference evidence="8 9" key="1">
    <citation type="journal article" date="2014" name="Genome Announc.">
        <title>Draft Genome Sequence of Cytophaga fermentans JCM 21142T, a Facultative Anaerobe Isolated from Marine Mud.</title>
        <authorList>
            <person name="Starns D."/>
            <person name="Oshima K."/>
            <person name="Suda W."/>
            <person name="Iino T."/>
            <person name="Yuki M."/>
            <person name="Inoue J."/>
            <person name="Kitamura K."/>
            <person name="Iida T."/>
            <person name="Darby A."/>
            <person name="Hattori M."/>
            <person name="Ohkuma M."/>
        </authorList>
    </citation>
    <scope>NUCLEOTIDE SEQUENCE [LARGE SCALE GENOMIC DNA]</scope>
    <source>
        <strain evidence="8 9">JCM 21142</strain>
    </source>
</reference>
<dbReference type="PANTHER" id="PTHR45953">
    <property type="entry name" value="IDURONATE 2-SULFATASE"/>
    <property type="match status" value="1"/>
</dbReference>
<evidence type="ECO:0000259" key="7">
    <source>
        <dbReference type="Pfam" id="PF00884"/>
    </source>
</evidence>
<comment type="similarity">
    <text evidence="2">Belongs to the sulfatase family.</text>
</comment>
<dbReference type="SUPFAM" id="SSF53649">
    <property type="entry name" value="Alkaline phosphatase-like"/>
    <property type="match status" value="1"/>
</dbReference>
<feature type="domain" description="Sulfatase N-terminal" evidence="7">
    <location>
        <begin position="72"/>
        <end position="440"/>
    </location>
</feature>
<comment type="cofactor">
    <cofactor evidence="1">
        <name>Ca(2+)</name>
        <dbReference type="ChEBI" id="CHEBI:29108"/>
    </cofactor>
</comment>
<dbReference type="GO" id="GO:0004423">
    <property type="term" value="F:iduronate-2-sulfatase activity"/>
    <property type="evidence" value="ECO:0007669"/>
    <property type="project" value="InterPro"/>
</dbReference>
<dbReference type="AlphaFoldDB" id="W7YHX6"/>
<accession>W7YHX6</accession>
<dbReference type="InterPro" id="IPR024607">
    <property type="entry name" value="Sulfatase_CS"/>
</dbReference>
<dbReference type="CDD" id="cd16030">
    <property type="entry name" value="iduronate-2-sulfatase"/>
    <property type="match status" value="1"/>
</dbReference>
<keyword evidence="3" id="KW-0479">Metal-binding</keyword>
<keyword evidence="5" id="KW-0378">Hydrolase</keyword>
<proteinExistence type="inferred from homology"/>
<keyword evidence="9" id="KW-1185">Reference proteome</keyword>
<dbReference type="STRING" id="869213.GCA_000517085_00817"/>
<evidence type="ECO:0000256" key="3">
    <source>
        <dbReference type="ARBA" id="ARBA00022723"/>
    </source>
</evidence>
<dbReference type="EMBL" id="BAMD01000006">
    <property type="protein sequence ID" value="GAF02164.1"/>
    <property type="molecule type" value="Genomic_DNA"/>
</dbReference>
<evidence type="ECO:0000256" key="1">
    <source>
        <dbReference type="ARBA" id="ARBA00001913"/>
    </source>
</evidence>
<dbReference type="Gene3D" id="3.40.720.10">
    <property type="entry name" value="Alkaline Phosphatase, subunit A"/>
    <property type="match status" value="1"/>
</dbReference>
<organism evidence="8 9">
    <name type="scientific">Saccharicrinis fermentans DSM 9555 = JCM 21142</name>
    <dbReference type="NCBI Taxonomy" id="869213"/>
    <lineage>
        <taxon>Bacteria</taxon>
        <taxon>Pseudomonadati</taxon>
        <taxon>Bacteroidota</taxon>
        <taxon>Bacteroidia</taxon>
        <taxon>Marinilabiliales</taxon>
        <taxon>Marinilabiliaceae</taxon>
        <taxon>Saccharicrinis</taxon>
    </lineage>
</organism>
<dbReference type="GO" id="GO:0046872">
    <property type="term" value="F:metal ion binding"/>
    <property type="evidence" value="ECO:0007669"/>
    <property type="project" value="UniProtKB-KW"/>
</dbReference>
<dbReference type="PANTHER" id="PTHR45953:SF1">
    <property type="entry name" value="IDURONATE 2-SULFATASE"/>
    <property type="match status" value="1"/>
</dbReference>
<gene>
    <name evidence="8" type="ORF">JCM21142_3791</name>
</gene>
<evidence type="ECO:0000256" key="2">
    <source>
        <dbReference type="ARBA" id="ARBA00008779"/>
    </source>
</evidence>
<dbReference type="GO" id="GO:0005737">
    <property type="term" value="C:cytoplasm"/>
    <property type="evidence" value="ECO:0007669"/>
    <property type="project" value="TreeGrafter"/>
</dbReference>
<evidence type="ECO:0000256" key="6">
    <source>
        <dbReference type="ARBA" id="ARBA00022837"/>
    </source>
</evidence>
<keyword evidence="4" id="KW-0732">Signal</keyword>
<dbReference type="PROSITE" id="PS00523">
    <property type="entry name" value="SULFATASE_1"/>
    <property type="match status" value="1"/>
</dbReference>
<evidence type="ECO:0000256" key="4">
    <source>
        <dbReference type="ARBA" id="ARBA00022729"/>
    </source>
</evidence>
<dbReference type="InterPro" id="IPR035874">
    <property type="entry name" value="IDS"/>
</dbReference>
<evidence type="ECO:0000313" key="9">
    <source>
        <dbReference type="Proteomes" id="UP000019402"/>
    </source>
</evidence>
<evidence type="ECO:0000256" key="5">
    <source>
        <dbReference type="ARBA" id="ARBA00022801"/>
    </source>
</evidence>
<name>W7YHX6_9BACT</name>
<evidence type="ECO:0000313" key="8">
    <source>
        <dbReference type="EMBL" id="GAF02164.1"/>
    </source>
</evidence>
<dbReference type="Proteomes" id="UP000019402">
    <property type="component" value="Unassembled WGS sequence"/>
</dbReference>
<keyword evidence="6" id="KW-0106">Calcium</keyword>
<dbReference type="Pfam" id="PF00884">
    <property type="entry name" value="Sulfatase"/>
    <property type="match status" value="1"/>
</dbReference>
<protein>
    <submittedName>
        <fullName evidence="8">Arylsulfatase</fullName>
    </submittedName>
</protein>
<comment type="caution">
    <text evidence="8">The sequence shown here is derived from an EMBL/GenBank/DDBJ whole genome shotgun (WGS) entry which is preliminary data.</text>
</comment>
<sequence length="590" mass="66690">MTYLYVEILGYVKRAMIKNFTHRIMNNMASFMWPLKIKFKHMKRIPVFLLAVVTLFACNVKSVQHESKGKKPNILFIAIDDLRPELGCYGSPIAITPNIDQLAEQGLLFENAYCQQAICSPSRASLMTGARPESIGVIENYTDFRDVNPDIVTLPQQFIKFGYEAVCLGKVFHGKYNDPDFSWSRLPLKPSIKRLPTKGGFALKENQEFWKRDRDKMVAKYGPDATKNGLAQGPAFECADVPDETYEDGYNTVAAIATLKDMLAKNPEKPFFLGFGIKKPHLNFVAPKRYWDLYDREDISLSSYTEAPINGAAMGLHPSFEMRARAGIPKFGSISDSLARVLKHGYLACVSYADAQVGKVMQALEEAGVRDNTIVILWGDHGWHLGEMGVWGKATNYEIATRVPMIISAPNMPDEIRGVKTGALVELVDMYPTLCELAGVDKPSHLEGQSFAPLLTNPTHDWKKAVFSQFPTPALREWAANPLSKGMRETYFGPLINQVEDRIIVQQGSRWNRNLFENRLMGYGMRTKKYRLIVWKDYTDASAEPIFIELFDHMNDPSETKNIAEENPQVVRTLLQQFNEGWKGNMAEIK</sequence>
<dbReference type="InterPro" id="IPR017850">
    <property type="entry name" value="Alkaline_phosphatase_core_sf"/>
</dbReference>
<dbReference type="InterPro" id="IPR000917">
    <property type="entry name" value="Sulfatase_N"/>
</dbReference>
<dbReference type="eggNOG" id="COG3119">
    <property type="taxonomic scope" value="Bacteria"/>
</dbReference>